<dbReference type="AlphaFoldDB" id="A0AAV9ZCR7"/>
<dbReference type="InterPro" id="IPR046528">
    <property type="entry name" value="DUF6593"/>
</dbReference>
<sequence length="208" mass="24279">MDDKPGETMIMELATNSVRNTTFATADDDPYYEVVTRFWHPNITKINKLDPSTRIMSTVCEIDNSLGKQAKIRFARVGGKAVEKSTNAEDVKTTHDKADQKLSNANLGDWMSTEEILKVLPKKKGGIFIDSEGVEYRWKTHNLNFLLIRCDDVGRLPMVVYHPYKRHFGFWRMRKHAKLEIRPQLFNELERLIASYLLVERQRRHHVF</sequence>
<name>A0AAV9ZCR7_9AGAR</name>
<reference evidence="2 3" key="1">
    <citation type="journal article" date="2024" name="J Genomics">
        <title>Draft genome sequencing and assembly of Favolaschia claudopus CIRM-BRFM 2984 isolated from oak limbs.</title>
        <authorList>
            <person name="Navarro D."/>
            <person name="Drula E."/>
            <person name="Chaduli D."/>
            <person name="Cazenave R."/>
            <person name="Ahrendt S."/>
            <person name="Wang J."/>
            <person name="Lipzen A."/>
            <person name="Daum C."/>
            <person name="Barry K."/>
            <person name="Grigoriev I.V."/>
            <person name="Favel A."/>
            <person name="Rosso M.N."/>
            <person name="Martin F."/>
        </authorList>
    </citation>
    <scope>NUCLEOTIDE SEQUENCE [LARGE SCALE GENOMIC DNA]</scope>
    <source>
        <strain evidence="2 3">CIRM-BRFM 2984</strain>
    </source>
</reference>
<feature type="domain" description="DUF6593" evidence="1">
    <location>
        <begin position="16"/>
        <end position="204"/>
    </location>
</feature>
<protein>
    <recommendedName>
        <fullName evidence="1">DUF6593 domain-containing protein</fullName>
    </recommendedName>
</protein>
<evidence type="ECO:0000259" key="1">
    <source>
        <dbReference type="Pfam" id="PF20236"/>
    </source>
</evidence>
<keyword evidence="3" id="KW-1185">Reference proteome</keyword>
<proteinExistence type="predicted"/>
<dbReference type="EMBL" id="JAWWNJ010000167">
    <property type="protein sequence ID" value="KAK6977485.1"/>
    <property type="molecule type" value="Genomic_DNA"/>
</dbReference>
<dbReference type="Proteomes" id="UP001362999">
    <property type="component" value="Unassembled WGS sequence"/>
</dbReference>
<organism evidence="2 3">
    <name type="scientific">Favolaschia claudopus</name>
    <dbReference type="NCBI Taxonomy" id="2862362"/>
    <lineage>
        <taxon>Eukaryota</taxon>
        <taxon>Fungi</taxon>
        <taxon>Dikarya</taxon>
        <taxon>Basidiomycota</taxon>
        <taxon>Agaricomycotina</taxon>
        <taxon>Agaricomycetes</taxon>
        <taxon>Agaricomycetidae</taxon>
        <taxon>Agaricales</taxon>
        <taxon>Marasmiineae</taxon>
        <taxon>Mycenaceae</taxon>
        <taxon>Favolaschia</taxon>
    </lineage>
</organism>
<dbReference type="Pfam" id="PF20236">
    <property type="entry name" value="DUF6593"/>
    <property type="match status" value="1"/>
</dbReference>
<evidence type="ECO:0000313" key="2">
    <source>
        <dbReference type="EMBL" id="KAK6977485.1"/>
    </source>
</evidence>
<accession>A0AAV9ZCR7</accession>
<gene>
    <name evidence="2" type="ORF">R3P38DRAFT_2581416</name>
</gene>
<evidence type="ECO:0000313" key="3">
    <source>
        <dbReference type="Proteomes" id="UP001362999"/>
    </source>
</evidence>
<comment type="caution">
    <text evidence="2">The sequence shown here is derived from an EMBL/GenBank/DDBJ whole genome shotgun (WGS) entry which is preliminary data.</text>
</comment>